<sequence>MIKSSNKQPDFDKLTVYDSAVLASKYTANKIADLILQKQKEGNRAILGLATGNTPKMVYQELIRLHKYEGLSFSNVVSFNLDEYYPISVNDEQSYTYFMNNNLFNHVDITQENIHIPHTDCSSNQISEYCLDYENKIKSYGGLDLQLLGIGRNGHIGFNEPGSKFDSITRLIDLHPLTREDAIENFGDLDNVPYQAITMGINTIVQAKKILLLALGERKSEIIKKALNGTIATDVPSSILQSLPQVEYILDREAAAMIQK</sequence>
<dbReference type="GO" id="GO:0005975">
    <property type="term" value="P:carbohydrate metabolic process"/>
    <property type="evidence" value="ECO:0007669"/>
    <property type="project" value="InterPro"/>
</dbReference>
<proteinExistence type="predicted"/>
<dbReference type="InterPro" id="IPR037171">
    <property type="entry name" value="NagB/RpiA_transferase-like"/>
</dbReference>
<dbReference type="PROSITE" id="PS01161">
    <property type="entry name" value="GLC_GALNAC_ISOMERASE"/>
    <property type="match status" value="1"/>
</dbReference>
<evidence type="ECO:0000313" key="3">
    <source>
        <dbReference type="EMBL" id="MCG2431652.1"/>
    </source>
</evidence>
<evidence type="ECO:0000256" key="1">
    <source>
        <dbReference type="NCBIfam" id="TIGR00502"/>
    </source>
</evidence>
<dbReference type="Pfam" id="PF01182">
    <property type="entry name" value="Glucosamine_iso"/>
    <property type="match status" value="1"/>
</dbReference>
<dbReference type="EC" id="3.5.99.6" evidence="1"/>
<accession>A0A9X1U6X6</accession>
<feature type="domain" description="Glucosamine/galactosamine-6-phosphate isomerase" evidence="2">
    <location>
        <begin position="25"/>
        <end position="241"/>
    </location>
</feature>
<dbReference type="InterPro" id="IPR052960">
    <property type="entry name" value="GlcN6P_deaminase-like"/>
</dbReference>
<dbReference type="InterPro" id="IPR006148">
    <property type="entry name" value="Glc/Gal-6P_isomerase"/>
</dbReference>
<dbReference type="Gene3D" id="3.40.50.1360">
    <property type="match status" value="1"/>
</dbReference>
<dbReference type="SUPFAM" id="SSF100950">
    <property type="entry name" value="NagB/RpiA/CoA transferase-like"/>
    <property type="match status" value="1"/>
</dbReference>
<gene>
    <name evidence="3" type="primary">nagB</name>
    <name evidence="3" type="ORF">K8344_11025</name>
</gene>
<name>A0A9X1U6X6_9FLAO</name>
<dbReference type="PANTHER" id="PTHR42892:SF1">
    <property type="entry name" value="GLUCOSAMINE-6-PHOSPHATE ISOMERASE"/>
    <property type="match status" value="1"/>
</dbReference>
<dbReference type="PANTHER" id="PTHR42892">
    <property type="entry name" value="GLUCOSAMINE-6-PHOSPHATE DEAMINASE-LIKE PROTEIN BT_0258-RELATED"/>
    <property type="match status" value="1"/>
</dbReference>
<dbReference type="GO" id="GO:0006046">
    <property type="term" value="P:N-acetylglucosamine catabolic process"/>
    <property type="evidence" value="ECO:0007669"/>
    <property type="project" value="UniProtKB-UniRule"/>
</dbReference>
<keyword evidence="3" id="KW-0378">Hydrolase</keyword>
<protein>
    <recommendedName>
        <fullName evidence="1">Glucosamine-6-phosphate deaminase</fullName>
        <ecNumber evidence="1">3.5.99.6</ecNumber>
    </recommendedName>
</protein>
<dbReference type="InterPro" id="IPR018321">
    <property type="entry name" value="Glucosamine6P_isomerase_CS"/>
</dbReference>
<dbReference type="CDD" id="cd01399">
    <property type="entry name" value="GlcN6P_deaminase"/>
    <property type="match status" value="1"/>
</dbReference>
<dbReference type="AlphaFoldDB" id="A0A9X1U6X6"/>
<keyword evidence="4" id="KW-1185">Reference proteome</keyword>
<dbReference type="EMBL" id="JAIRBB010000010">
    <property type="protein sequence ID" value="MCG2431652.1"/>
    <property type="molecule type" value="Genomic_DNA"/>
</dbReference>
<dbReference type="Proteomes" id="UP001139462">
    <property type="component" value="Unassembled WGS sequence"/>
</dbReference>
<organism evidence="3 4">
    <name type="scientific">Aequorivita xiaoshiensis</name>
    <dbReference type="NCBI Taxonomy" id="2874476"/>
    <lineage>
        <taxon>Bacteria</taxon>
        <taxon>Pseudomonadati</taxon>
        <taxon>Bacteroidota</taxon>
        <taxon>Flavobacteriia</taxon>
        <taxon>Flavobacteriales</taxon>
        <taxon>Flavobacteriaceae</taxon>
        <taxon>Aequorivita</taxon>
    </lineage>
</organism>
<dbReference type="GO" id="GO:0004342">
    <property type="term" value="F:glucosamine-6-phosphate deaminase activity"/>
    <property type="evidence" value="ECO:0007669"/>
    <property type="project" value="UniProtKB-UniRule"/>
</dbReference>
<evidence type="ECO:0000259" key="2">
    <source>
        <dbReference type="Pfam" id="PF01182"/>
    </source>
</evidence>
<dbReference type="RefSeq" id="WP_237608739.1">
    <property type="nucleotide sequence ID" value="NZ_JAIRBB010000010.1"/>
</dbReference>
<dbReference type="NCBIfam" id="TIGR00502">
    <property type="entry name" value="nagB"/>
    <property type="match status" value="1"/>
</dbReference>
<comment type="caution">
    <text evidence="3">The sequence shown here is derived from an EMBL/GenBank/DDBJ whole genome shotgun (WGS) entry which is preliminary data.</text>
</comment>
<dbReference type="InterPro" id="IPR004547">
    <property type="entry name" value="Glucosamine6P_isomerase"/>
</dbReference>
<reference evidence="3" key="1">
    <citation type="submission" date="2021-09" db="EMBL/GenBank/DDBJ databases">
        <title>Genome of Aequorivita sp. strain F64183.</title>
        <authorList>
            <person name="Wang Y."/>
        </authorList>
    </citation>
    <scope>NUCLEOTIDE SEQUENCE</scope>
    <source>
        <strain evidence="3">F64183</strain>
    </source>
</reference>
<evidence type="ECO:0000313" key="4">
    <source>
        <dbReference type="Proteomes" id="UP001139462"/>
    </source>
</evidence>